<evidence type="ECO:0000313" key="5">
    <source>
        <dbReference type="EMBL" id="MCO1654958.1"/>
    </source>
</evidence>
<accession>A0ABT0ZW52</accession>
<name>A0ABT0ZW52_9PSEU</name>
<dbReference type="Pfam" id="PF08386">
    <property type="entry name" value="Abhydrolase_4"/>
    <property type="match status" value="1"/>
</dbReference>
<gene>
    <name evidence="5" type="ORF">KDL28_07785</name>
</gene>
<dbReference type="RefSeq" id="WP_252436711.1">
    <property type="nucleotide sequence ID" value="NZ_JAGSOV010000017.1"/>
</dbReference>
<dbReference type="InterPro" id="IPR013595">
    <property type="entry name" value="Pept_S33_TAP-like_C"/>
</dbReference>
<dbReference type="SUPFAM" id="SSF53474">
    <property type="entry name" value="alpha/beta-Hydrolases"/>
    <property type="match status" value="1"/>
</dbReference>
<keyword evidence="2 5" id="KW-0378">Hydrolase</keyword>
<feature type="domain" description="AB hydrolase-1" evidence="3">
    <location>
        <begin position="88"/>
        <end position="269"/>
    </location>
</feature>
<comment type="similarity">
    <text evidence="1">Belongs to the peptidase S33 family.</text>
</comment>
<comment type="caution">
    <text evidence="5">The sequence shown here is derived from an EMBL/GenBank/DDBJ whole genome shotgun (WGS) entry which is preliminary data.</text>
</comment>
<dbReference type="GO" id="GO:0016787">
    <property type="term" value="F:hydrolase activity"/>
    <property type="evidence" value="ECO:0007669"/>
    <property type="project" value="UniProtKB-KW"/>
</dbReference>
<keyword evidence="6" id="KW-1185">Reference proteome</keyword>
<organism evidence="5 6">
    <name type="scientific">Pseudonocardia humida</name>
    <dbReference type="NCBI Taxonomy" id="2800819"/>
    <lineage>
        <taxon>Bacteria</taxon>
        <taxon>Bacillati</taxon>
        <taxon>Actinomycetota</taxon>
        <taxon>Actinomycetes</taxon>
        <taxon>Pseudonocardiales</taxon>
        <taxon>Pseudonocardiaceae</taxon>
        <taxon>Pseudonocardia</taxon>
    </lineage>
</organism>
<protein>
    <submittedName>
        <fullName evidence="5">Alpha/beta fold hydrolase</fullName>
    </submittedName>
</protein>
<evidence type="ECO:0000313" key="6">
    <source>
        <dbReference type="Proteomes" id="UP001165283"/>
    </source>
</evidence>
<dbReference type="PANTHER" id="PTHR43248:SF25">
    <property type="entry name" value="AB HYDROLASE-1 DOMAIN-CONTAINING PROTEIN-RELATED"/>
    <property type="match status" value="1"/>
</dbReference>
<feature type="domain" description="Peptidase S33 tripeptidyl aminopeptidase-like C-terminal" evidence="4">
    <location>
        <begin position="388"/>
        <end position="473"/>
    </location>
</feature>
<dbReference type="InterPro" id="IPR000073">
    <property type="entry name" value="AB_hydrolase_1"/>
</dbReference>
<evidence type="ECO:0000259" key="4">
    <source>
        <dbReference type="Pfam" id="PF08386"/>
    </source>
</evidence>
<reference evidence="5" key="1">
    <citation type="submission" date="2021-04" db="EMBL/GenBank/DDBJ databases">
        <title>Pseudonocardia sp. nov., isolated from sandy soil of mangrove forest.</title>
        <authorList>
            <person name="Zan Z."/>
            <person name="Huang R."/>
            <person name="Liu W."/>
        </authorList>
    </citation>
    <scope>NUCLEOTIDE SEQUENCE</scope>
    <source>
        <strain evidence="5">S2-4</strain>
    </source>
</reference>
<dbReference type="Proteomes" id="UP001165283">
    <property type="component" value="Unassembled WGS sequence"/>
</dbReference>
<dbReference type="Pfam" id="PF00561">
    <property type="entry name" value="Abhydrolase_1"/>
    <property type="match status" value="1"/>
</dbReference>
<evidence type="ECO:0000259" key="3">
    <source>
        <dbReference type="Pfam" id="PF00561"/>
    </source>
</evidence>
<dbReference type="EMBL" id="JAGSOV010000017">
    <property type="protein sequence ID" value="MCO1654958.1"/>
    <property type="molecule type" value="Genomic_DNA"/>
</dbReference>
<proteinExistence type="inferred from homology"/>
<sequence>MRTTGWVAAVGAVAALLLAVVPVVGGAEAPVDRPAPAWTRCPGPDVPDGMQCASIEVPVDWSRPTGRRIALPLARLPGTDPDRRIGVVFAVPGGPGVSGIDDMKRSSATLMALRERFDVVTFAPRNARTALAPVCSEFGPVQVPPADQDEFDAQAAGNRAALQRCRDADPELFDHLDSASVARDVDAVRAALGESRLSLMASSYGGVPAAAYARLFPARVRAAFLDGVIPHVAAAELDRIGYRTVEENFDRFADWCAGDRACALHGEDVSGVWLALVEVADRGPVPVPGAGPEAAFSGFDLKLHAGVMLNSGQWGRFAESVAAARRGDASGFATLLPLPKQPMFPFGSAVHCQDGLGYPDHAEYLRAEERAVALSPHFAGLGHALHLPCSGWTGPVADPPAPLPGDDLPPLLGAGSWGDGVLTEAAAGQVPGSVVVRYEGPGHVLYQSGNACVIEHADRYLVELRLPPVGTRCHPAG</sequence>
<dbReference type="Gene3D" id="3.40.50.1820">
    <property type="entry name" value="alpha/beta hydrolase"/>
    <property type="match status" value="1"/>
</dbReference>
<dbReference type="PANTHER" id="PTHR43248">
    <property type="entry name" value="2-SUCCINYL-6-HYDROXY-2,4-CYCLOHEXADIENE-1-CARBOXYLATE SYNTHASE"/>
    <property type="match status" value="1"/>
</dbReference>
<dbReference type="InterPro" id="IPR051601">
    <property type="entry name" value="Serine_prot/Carboxylest_S33"/>
</dbReference>
<evidence type="ECO:0000256" key="1">
    <source>
        <dbReference type="ARBA" id="ARBA00010088"/>
    </source>
</evidence>
<dbReference type="InterPro" id="IPR029058">
    <property type="entry name" value="AB_hydrolase_fold"/>
</dbReference>
<evidence type="ECO:0000256" key="2">
    <source>
        <dbReference type="ARBA" id="ARBA00022801"/>
    </source>
</evidence>